<keyword evidence="3 5" id="KW-1133">Transmembrane helix</keyword>
<keyword evidence="8" id="KW-1185">Reference proteome</keyword>
<comment type="caution">
    <text evidence="7">The sequence shown here is derived from an EMBL/GenBank/DDBJ whole genome shotgun (WGS) entry which is preliminary data.</text>
</comment>
<evidence type="ECO:0000313" key="8">
    <source>
        <dbReference type="Proteomes" id="UP000238218"/>
    </source>
</evidence>
<evidence type="ECO:0000256" key="4">
    <source>
        <dbReference type="ARBA" id="ARBA00023136"/>
    </source>
</evidence>
<name>A0ABX5F809_9CHRO</name>
<gene>
    <name evidence="7" type="ORF">C7B81_08855</name>
</gene>
<protein>
    <submittedName>
        <fullName evidence="7">Sterol desaturase</fullName>
    </submittedName>
</protein>
<evidence type="ECO:0000256" key="3">
    <source>
        <dbReference type="ARBA" id="ARBA00022989"/>
    </source>
</evidence>
<evidence type="ECO:0000313" key="7">
    <source>
        <dbReference type="EMBL" id="PSB37608.1"/>
    </source>
</evidence>
<organism evidence="7 8">
    <name type="scientific">Aphanothece cf. minutissima CCALA 015</name>
    <dbReference type="NCBI Taxonomy" id="2107695"/>
    <lineage>
        <taxon>Bacteria</taxon>
        <taxon>Bacillati</taxon>
        <taxon>Cyanobacteriota</taxon>
        <taxon>Cyanophyceae</taxon>
        <taxon>Oscillatoriophycideae</taxon>
        <taxon>Chroococcales</taxon>
        <taxon>Aphanothecaceae</taxon>
        <taxon>Aphanothece</taxon>
    </lineage>
</organism>
<keyword evidence="2 5" id="KW-0812">Transmembrane</keyword>
<evidence type="ECO:0000256" key="5">
    <source>
        <dbReference type="SAM" id="Phobius"/>
    </source>
</evidence>
<dbReference type="Pfam" id="PF04116">
    <property type="entry name" value="FA_hydroxylase"/>
    <property type="match status" value="1"/>
</dbReference>
<evidence type="ECO:0000259" key="6">
    <source>
        <dbReference type="Pfam" id="PF04116"/>
    </source>
</evidence>
<reference evidence="7 8" key="2">
    <citation type="submission" date="2018-03" db="EMBL/GenBank/DDBJ databases">
        <title>The ancient ancestry and fast evolution of plastids.</title>
        <authorList>
            <person name="Moore K.R."/>
            <person name="Magnabosco C."/>
            <person name="Momper L."/>
            <person name="Gold D.A."/>
            <person name="Bosak T."/>
            <person name="Fournier G.P."/>
        </authorList>
    </citation>
    <scope>NUCLEOTIDE SEQUENCE [LARGE SCALE GENOMIC DNA]</scope>
    <source>
        <strain evidence="7 8">CCALA 015</strain>
    </source>
</reference>
<dbReference type="InterPro" id="IPR006694">
    <property type="entry name" value="Fatty_acid_hydroxylase"/>
</dbReference>
<comment type="subcellular location">
    <subcellularLocation>
        <location evidence="1">Membrane</location>
    </subcellularLocation>
</comment>
<sequence length="318" mass="36455">MSKAHILHAPAAPSPMQDLQLGLESAPWLSDLLSLGDFALFDSALPAVAIYALITVPFFLVFWVWRRQAVQPRRIQPKQRSTATQWTREIRQSLSSVAIFTLIDVGIFLADRSGFTTIYQSIGDHGLAYLAASVVLMIVIQDTFFYWAHRLMHWKPLYRWSHRVHHESIDTSPFTAYSFSLVEAVVEGIPNIIFPFLFPVHWSALIVYQVLSLIMNVIGHLGYEIIPESWSGHWLLKWKTPSTHHNMHHSHVNGNYTLYFRFWDVWMGTEFKEYPQKLQSVYERIRQHRQAAEGSATPDVQLQLTVPSTSASIPETAA</sequence>
<dbReference type="EMBL" id="PVWP01000005">
    <property type="protein sequence ID" value="PSB37608.1"/>
    <property type="molecule type" value="Genomic_DNA"/>
</dbReference>
<feature type="domain" description="Fatty acid hydroxylase" evidence="6">
    <location>
        <begin position="134"/>
        <end position="269"/>
    </location>
</feature>
<dbReference type="Proteomes" id="UP000238218">
    <property type="component" value="Unassembled WGS sequence"/>
</dbReference>
<dbReference type="InterPro" id="IPR050307">
    <property type="entry name" value="Sterol_Desaturase_Related"/>
</dbReference>
<feature type="transmembrane region" description="Helical" evidence="5">
    <location>
        <begin position="44"/>
        <end position="65"/>
    </location>
</feature>
<reference evidence="7 8" key="1">
    <citation type="submission" date="2018-02" db="EMBL/GenBank/DDBJ databases">
        <authorList>
            <person name="Moore K."/>
            <person name="Momper L."/>
        </authorList>
    </citation>
    <scope>NUCLEOTIDE SEQUENCE [LARGE SCALE GENOMIC DNA]</scope>
    <source>
        <strain evidence="7 8">CCALA 015</strain>
    </source>
</reference>
<dbReference type="PANTHER" id="PTHR11863">
    <property type="entry name" value="STEROL DESATURASE"/>
    <property type="match status" value="1"/>
</dbReference>
<proteinExistence type="predicted"/>
<feature type="transmembrane region" description="Helical" evidence="5">
    <location>
        <begin position="127"/>
        <end position="148"/>
    </location>
</feature>
<evidence type="ECO:0000256" key="2">
    <source>
        <dbReference type="ARBA" id="ARBA00022692"/>
    </source>
</evidence>
<accession>A0ABX5F809</accession>
<feature type="transmembrane region" description="Helical" evidence="5">
    <location>
        <begin position="94"/>
        <end position="115"/>
    </location>
</feature>
<keyword evidence="4 5" id="KW-0472">Membrane</keyword>
<evidence type="ECO:0000256" key="1">
    <source>
        <dbReference type="ARBA" id="ARBA00004370"/>
    </source>
</evidence>